<evidence type="ECO:0000313" key="7">
    <source>
        <dbReference type="Proteomes" id="UP000663499"/>
    </source>
</evidence>
<dbReference type="InterPro" id="IPR050397">
    <property type="entry name" value="Env_Response_Regulators"/>
</dbReference>
<dbReference type="InterPro" id="IPR018490">
    <property type="entry name" value="cNMP-bd_dom_sf"/>
</dbReference>
<dbReference type="RefSeq" id="WP_207300514.1">
    <property type="nucleotide sequence ID" value="NZ_CP071444.1"/>
</dbReference>
<dbReference type="InterPro" id="IPR000595">
    <property type="entry name" value="cNMP-bd_dom"/>
</dbReference>
<organism evidence="6 7">
    <name type="scientific">Alkalibacter rhizosphaerae</name>
    <dbReference type="NCBI Taxonomy" id="2815577"/>
    <lineage>
        <taxon>Bacteria</taxon>
        <taxon>Bacillati</taxon>
        <taxon>Bacillota</taxon>
        <taxon>Clostridia</taxon>
        <taxon>Eubacteriales</taxon>
        <taxon>Eubacteriaceae</taxon>
        <taxon>Alkalibacter</taxon>
    </lineage>
</organism>
<dbReference type="Gene3D" id="1.10.10.10">
    <property type="entry name" value="Winged helix-like DNA-binding domain superfamily/Winged helix DNA-binding domain"/>
    <property type="match status" value="1"/>
</dbReference>
<keyword evidence="7" id="KW-1185">Reference proteome</keyword>
<sequence>MYDQIKCMKDLSIFSALNEEEKAQIPTIAEARTIKKGETVFLEGDPADTVYLIRKGKILLYKISEEGKEISLDLLQEDDFFGENTIFDNLLHTMNAKALEDTFVCTCSNANLPALLSNPNISVKIIRALGEKLNTYTDQIAAMAFQDVKGRVLGTLQRLAREYGKATNNGVRIDVVLNHQDLANLVNASRVMVTRTLAVLKEEGVIHHSKHHFYLKDRNDESCIDRPIQ</sequence>
<keyword evidence="2" id="KW-0238">DNA-binding</keyword>
<dbReference type="CDD" id="cd00038">
    <property type="entry name" value="CAP_ED"/>
    <property type="match status" value="1"/>
</dbReference>
<feature type="domain" description="HTH crp-type" evidence="5">
    <location>
        <begin position="146"/>
        <end position="219"/>
    </location>
</feature>
<dbReference type="PANTHER" id="PTHR24567:SF74">
    <property type="entry name" value="HTH-TYPE TRANSCRIPTIONAL REGULATOR ARCR"/>
    <property type="match status" value="1"/>
</dbReference>
<dbReference type="EMBL" id="CP071444">
    <property type="protein sequence ID" value="QSX09175.1"/>
    <property type="molecule type" value="Genomic_DNA"/>
</dbReference>
<feature type="domain" description="Cyclic nucleotide-binding" evidence="4">
    <location>
        <begin position="13"/>
        <end position="101"/>
    </location>
</feature>
<protein>
    <submittedName>
        <fullName evidence="6">Crp/Fnr family transcriptional regulator</fullName>
    </submittedName>
</protein>
<evidence type="ECO:0000259" key="5">
    <source>
        <dbReference type="PROSITE" id="PS51063"/>
    </source>
</evidence>
<dbReference type="PROSITE" id="PS51063">
    <property type="entry name" value="HTH_CRP_2"/>
    <property type="match status" value="1"/>
</dbReference>
<proteinExistence type="predicted"/>
<keyword evidence="3" id="KW-0804">Transcription</keyword>
<dbReference type="GO" id="GO:0003700">
    <property type="term" value="F:DNA-binding transcription factor activity"/>
    <property type="evidence" value="ECO:0007669"/>
    <property type="project" value="TreeGrafter"/>
</dbReference>
<evidence type="ECO:0000256" key="2">
    <source>
        <dbReference type="ARBA" id="ARBA00023125"/>
    </source>
</evidence>
<dbReference type="GO" id="GO:0005829">
    <property type="term" value="C:cytosol"/>
    <property type="evidence" value="ECO:0007669"/>
    <property type="project" value="TreeGrafter"/>
</dbReference>
<dbReference type="SMART" id="SM00419">
    <property type="entry name" value="HTH_CRP"/>
    <property type="match status" value="1"/>
</dbReference>
<dbReference type="Pfam" id="PF13545">
    <property type="entry name" value="HTH_Crp_2"/>
    <property type="match status" value="1"/>
</dbReference>
<gene>
    <name evidence="6" type="ORF">J0B03_03645</name>
</gene>
<accession>A0A975AJ37</accession>
<dbReference type="PANTHER" id="PTHR24567">
    <property type="entry name" value="CRP FAMILY TRANSCRIPTIONAL REGULATORY PROTEIN"/>
    <property type="match status" value="1"/>
</dbReference>
<name>A0A975AJ37_9FIRM</name>
<evidence type="ECO:0000256" key="1">
    <source>
        <dbReference type="ARBA" id="ARBA00023015"/>
    </source>
</evidence>
<dbReference type="InterPro" id="IPR012318">
    <property type="entry name" value="HTH_CRP"/>
</dbReference>
<evidence type="ECO:0000256" key="3">
    <source>
        <dbReference type="ARBA" id="ARBA00023163"/>
    </source>
</evidence>
<dbReference type="Gene3D" id="2.60.120.10">
    <property type="entry name" value="Jelly Rolls"/>
    <property type="match status" value="1"/>
</dbReference>
<dbReference type="AlphaFoldDB" id="A0A975AJ37"/>
<dbReference type="SUPFAM" id="SSF46785">
    <property type="entry name" value="Winged helix' DNA-binding domain"/>
    <property type="match status" value="1"/>
</dbReference>
<evidence type="ECO:0000313" key="6">
    <source>
        <dbReference type="EMBL" id="QSX09175.1"/>
    </source>
</evidence>
<keyword evidence="1" id="KW-0805">Transcription regulation</keyword>
<dbReference type="SUPFAM" id="SSF51206">
    <property type="entry name" value="cAMP-binding domain-like"/>
    <property type="match status" value="1"/>
</dbReference>
<dbReference type="KEGG" id="alka:J0B03_03645"/>
<dbReference type="GO" id="GO:0003677">
    <property type="term" value="F:DNA binding"/>
    <property type="evidence" value="ECO:0007669"/>
    <property type="project" value="UniProtKB-KW"/>
</dbReference>
<evidence type="ECO:0000259" key="4">
    <source>
        <dbReference type="PROSITE" id="PS50042"/>
    </source>
</evidence>
<reference evidence="6" key="1">
    <citation type="submission" date="2021-03" db="EMBL/GenBank/DDBJ databases">
        <title>Alkalibacter marinus sp. nov., isolated from tidal flat sediment.</title>
        <authorList>
            <person name="Namirimu T."/>
            <person name="Yang J.-A."/>
            <person name="Yang S.-H."/>
            <person name="Kim Y.-J."/>
            <person name="Kwon K.K."/>
        </authorList>
    </citation>
    <scope>NUCLEOTIDE SEQUENCE</scope>
    <source>
        <strain evidence="6">ES005</strain>
    </source>
</reference>
<dbReference type="Proteomes" id="UP000663499">
    <property type="component" value="Chromosome"/>
</dbReference>
<dbReference type="InterPro" id="IPR036388">
    <property type="entry name" value="WH-like_DNA-bd_sf"/>
</dbReference>
<dbReference type="InterPro" id="IPR014710">
    <property type="entry name" value="RmlC-like_jellyroll"/>
</dbReference>
<dbReference type="SMART" id="SM00100">
    <property type="entry name" value="cNMP"/>
    <property type="match status" value="1"/>
</dbReference>
<dbReference type="InterPro" id="IPR036390">
    <property type="entry name" value="WH_DNA-bd_sf"/>
</dbReference>
<dbReference type="PROSITE" id="PS50042">
    <property type="entry name" value="CNMP_BINDING_3"/>
    <property type="match status" value="1"/>
</dbReference>
<dbReference type="Pfam" id="PF00027">
    <property type="entry name" value="cNMP_binding"/>
    <property type="match status" value="1"/>
</dbReference>